<accession>A0ABW5J7V3</accession>
<sequence>MDFKALKYIYQPAKNAGANTLLLLHGTGGDEQDLLPIAKEFGNDFNILSLRGNVSENGMPRFFKRLGMGIFDEQDLTFRTHEMVDFIKGLAVKEDFDSTKIIALGYSNGANIAGSTLVLYPEFLAGAILYRPMQPFKKIDAELKNATNTPVFMSNGVMDPTISQADTVSFVNILKTAGFNVANHSLSVGHALTREDLRFSVDWYQQHFR</sequence>
<evidence type="ECO:0000256" key="2">
    <source>
        <dbReference type="ARBA" id="ARBA00022801"/>
    </source>
</evidence>
<dbReference type="Proteomes" id="UP001597510">
    <property type="component" value="Unassembled WGS sequence"/>
</dbReference>
<comment type="similarity">
    <text evidence="1">Belongs to the AB hydrolase superfamily. AB hydrolase 2 family.</text>
</comment>
<dbReference type="SUPFAM" id="SSF53474">
    <property type="entry name" value="alpha/beta-Hydrolases"/>
    <property type="match status" value="1"/>
</dbReference>
<dbReference type="PANTHER" id="PTHR10655">
    <property type="entry name" value="LYSOPHOSPHOLIPASE-RELATED"/>
    <property type="match status" value="1"/>
</dbReference>
<gene>
    <name evidence="4" type="ORF">ACFSR2_12145</name>
</gene>
<dbReference type="InterPro" id="IPR003140">
    <property type="entry name" value="PLipase/COase/thioEstase"/>
</dbReference>
<protein>
    <submittedName>
        <fullName evidence="4">Alpha/beta hydrolase</fullName>
    </submittedName>
</protein>
<dbReference type="Pfam" id="PF02230">
    <property type="entry name" value="Abhydrolase_2"/>
    <property type="match status" value="1"/>
</dbReference>
<keyword evidence="2 4" id="KW-0378">Hydrolase</keyword>
<evidence type="ECO:0000313" key="5">
    <source>
        <dbReference type="Proteomes" id="UP001597510"/>
    </source>
</evidence>
<organism evidence="4 5">
    <name type="scientific">Emticicia soli</name>
    <dbReference type="NCBI Taxonomy" id="2027878"/>
    <lineage>
        <taxon>Bacteria</taxon>
        <taxon>Pseudomonadati</taxon>
        <taxon>Bacteroidota</taxon>
        <taxon>Cytophagia</taxon>
        <taxon>Cytophagales</taxon>
        <taxon>Leadbetterellaceae</taxon>
        <taxon>Emticicia</taxon>
    </lineage>
</organism>
<evidence type="ECO:0000259" key="3">
    <source>
        <dbReference type="Pfam" id="PF02230"/>
    </source>
</evidence>
<comment type="caution">
    <text evidence="4">The sequence shown here is derived from an EMBL/GenBank/DDBJ whole genome shotgun (WGS) entry which is preliminary data.</text>
</comment>
<name>A0ABW5J7V3_9BACT</name>
<evidence type="ECO:0000313" key="4">
    <source>
        <dbReference type="EMBL" id="MFD2521638.1"/>
    </source>
</evidence>
<dbReference type="GO" id="GO:0016787">
    <property type="term" value="F:hydrolase activity"/>
    <property type="evidence" value="ECO:0007669"/>
    <property type="project" value="UniProtKB-KW"/>
</dbReference>
<dbReference type="Gene3D" id="3.40.50.1820">
    <property type="entry name" value="alpha/beta hydrolase"/>
    <property type="match status" value="1"/>
</dbReference>
<dbReference type="InterPro" id="IPR029058">
    <property type="entry name" value="AB_hydrolase_fold"/>
</dbReference>
<dbReference type="RefSeq" id="WP_340235847.1">
    <property type="nucleotide sequence ID" value="NZ_JBBEWC010000005.1"/>
</dbReference>
<feature type="domain" description="Phospholipase/carboxylesterase/thioesterase" evidence="3">
    <location>
        <begin position="14"/>
        <end position="199"/>
    </location>
</feature>
<dbReference type="EMBL" id="JBHULC010000011">
    <property type="protein sequence ID" value="MFD2521638.1"/>
    <property type="molecule type" value="Genomic_DNA"/>
</dbReference>
<keyword evidence="5" id="KW-1185">Reference proteome</keyword>
<reference evidence="5" key="1">
    <citation type="journal article" date="2019" name="Int. J. Syst. Evol. Microbiol.">
        <title>The Global Catalogue of Microorganisms (GCM) 10K type strain sequencing project: providing services to taxonomists for standard genome sequencing and annotation.</title>
        <authorList>
            <consortium name="The Broad Institute Genomics Platform"/>
            <consortium name="The Broad Institute Genome Sequencing Center for Infectious Disease"/>
            <person name="Wu L."/>
            <person name="Ma J."/>
        </authorList>
    </citation>
    <scope>NUCLEOTIDE SEQUENCE [LARGE SCALE GENOMIC DNA]</scope>
    <source>
        <strain evidence="5">KCTC 52344</strain>
    </source>
</reference>
<evidence type="ECO:0000256" key="1">
    <source>
        <dbReference type="ARBA" id="ARBA00006499"/>
    </source>
</evidence>
<proteinExistence type="inferred from homology"/>
<dbReference type="PANTHER" id="PTHR10655:SF17">
    <property type="entry name" value="LYSOPHOSPHOLIPASE-LIKE PROTEIN 1"/>
    <property type="match status" value="1"/>
</dbReference>
<dbReference type="InterPro" id="IPR050565">
    <property type="entry name" value="LYPA1-2/EST-like"/>
</dbReference>